<gene>
    <name evidence="3" type="ORF">HGMM_F03C06C35</name>
</gene>
<dbReference type="SUPFAM" id="SSF88723">
    <property type="entry name" value="PIN domain-like"/>
    <property type="match status" value="1"/>
</dbReference>
<dbReference type="InterPro" id="IPR029060">
    <property type="entry name" value="PIN-like_dom_sf"/>
</dbReference>
<evidence type="ECO:0000256" key="1">
    <source>
        <dbReference type="ARBA" id="ARBA00022842"/>
    </source>
</evidence>
<name>H5S9J4_9ZZZZ</name>
<dbReference type="InterPro" id="IPR044153">
    <property type="entry name" value="PIN_Pae0151-like"/>
</dbReference>
<dbReference type="EMBL" id="AP011640">
    <property type="protein sequence ID" value="BAL52830.1"/>
    <property type="molecule type" value="Genomic_DNA"/>
</dbReference>
<reference evidence="3" key="1">
    <citation type="journal article" date="2005" name="Environ. Microbiol.">
        <title>Genetic and functional properties of uncultivated thermophilic crenarchaeotes from a subsurface gold mine as revealed by analysis of genome fragments.</title>
        <authorList>
            <person name="Nunoura T."/>
            <person name="Hirayama H."/>
            <person name="Takami H."/>
            <person name="Oida H."/>
            <person name="Nishi S."/>
            <person name="Shimamura S."/>
            <person name="Suzuki Y."/>
            <person name="Inagaki F."/>
            <person name="Takai K."/>
            <person name="Nealson K.H."/>
            <person name="Horikoshi K."/>
        </authorList>
    </citation>
    <scope>NUCLEOTIDE SEQUENCE</scope>
</reference>
<dbReference type="Gene3D" id="3.40.50.1010">
    <property type="entry name" value="5'-nuclease"/>
    <property type="match status" value="1"/>
</dbReference>
<reference evidence="3" key="2">
    <citation type="journal article" date="2012" name="PLoS ONE">
        <title>A Deeply Branching Thermophilic Bacterium with an Ancient Acetyl-CoA Pathway Dominates a Subsurface Ecosystem.</title>
        <authorList>
            <person name="Takami H."/>
            <person name="Noguchi H."/>
            <person name="Takaki Y."/>
            <person name="Uchiyama I."/>
            <person name="Toyoda A."/>
            <person name="Nishi S."/>
            <person name="Chee G.-J."/>
            <person name="Arai W."/>
            <person name="Nunoura T."/>
            <person name="Itoh T."/>
            <person name="Hattori M."/>
            <person name="Takai K."/>
        </authorList>
    </citation>
    <scope>NUCLEOTIDE SEQUENCE</scope>
</reference>
<keyword evidence="1" id="KW-0460">Magnesium</keyword>
<dbReference type="PANTHER" id="PTHR35901:SF1">
    <property type="entry name" value="EXONUCLEASE VAPC9"/>
    <property type="match status" value="1"/>
</dbReference>
<organism evidence="3">
    <name type="scientific">uncultured prokaryote</name>
    <dbReference type="NCBI Taxonomy" id="198431"/>
    <lineage>
        <taxon>unclassified sequences</taxon>
        <taxon>environmental samples</taxon>
    </lineage>
</organism>
<dbReference type="InterPro" id="IPR002716">
    <property type="entry name" value="PIN_dom"/>
</dbReference>
<feature type="domain" description="PIN" evidence="2">
    <location>
        <begin position="6"/>
        <end position="129"/>
    </location>
</feature>
<dbReference type="InterPro" id="IPR051619">
    <property type="entry name" value="TypeII_TA_RNase_PINc/VapC"/>
</dbReference>
<dbReference type="Pfam" id="PF01850">
    <property type="entry name" value="PIN"/>
    <property type="match status" value="1"/>
</dbReference>
<dbReference type="PANTHER" id="PTHR35901">
    <property type="entry name" value="RIBONUCLEASE VAPC3"/>
    <property type="match status" value="1"/>
</dbReference>
<protein>
    <submittedName>
        <fullName evidence="3">Hypothetical conserved protein</fullName>
    </submittedName>
</protein>
<proteinExistence type="predicted"/>
<sequence length="154" mass="17310">MFTKLVVVDASVLLKSCLRDEEAVQQVDELLNDFTVGRLVLAAPFLLKYEVNNALRTAVVRGRIDAENAHAALRLLLQAPLLYYESDELAEQALTLSLRYGRSAYDSTYLALAQQLGVWCFTGDRRLYNALGTQLPWLRWVGDYDWAAIPATSL</sequence>
<evidence type="ECO:0000259" key="2">
    <source>
        <dbReference type="Pfam" id="PF01850"/>
    </source>
</evidence>
<evidence type="ECO:0000313" key="3">
    <source>
        <dbReference type="EMBL" id="BAL52830.1"/>
    </source>
</evidence>
<dbReference type="CDD" id="cd09873">
    <property type="entry name" value="PIN_Pae0151-like"/>
    <property type="match status" value="1"/>
</dbReference>
<accession>H5S9J4</accession>
<dbReference type="AlphaFoldDB" id="H5S9J4"/>